<dbReference type="Proteomes" id="UP000266861">
    <property type="component" value="Unassembled WGS sequence"/>
</dbReference>
<reference evidence="1 2" key="1">
    <citation type="submission" date="2018-08" db="EMBL/GenBank/DDBJ databases">
        <title>Genome and evolution of the arbuscular mycorrhizal fungus Diversispora epigaea (formerly Glomus versiforme) and its bacterial endosymbionts.</title>
        <authorList>
            <person name="Sun X."/>
            <person name="Fei Z."/>
            <person name="Harrison M."/>
        </authorList>
    </citation>
    <scope>NUCLEOTIDE SEQUENCE [LARGE SCALE GENOMIC DNA]</scope>
    <source>
        <strain evidence="1 2">IT104</strain>
    </source>
</reference>
<sequence length="75" mass="9253">MKIKVINILKKELQNIYHIEKLGREEFCDVFFGFNFKFKDYRRICDDEIKIDDIRIRGIILNAFWAYIKRFKKTC</sequence>
<dbReference type="AlphaFoldDB" id="A0A397HDB8"/>
<evidence type="ECO:0000313" key="2">
    <source>
        <dbReference type="Proteomes" id="UP000266861"/>
    </source>
</evidence>
<dbReference type="EMBL" id="PQFF01000320">
    <property type="protein sequence ID" value="RHZ60987.1"/>
    <property type="molecule type" value="Genomic_DNA"/>
</dbReference>
<accession>A0A397HDB8</accession>
<keyword evidence="2" id="KW-1185">Reference proteome</keyword>
<organism evidence="1 2">
    <name type="scientific">Diversispora epigaea</name>
    <dbReference type="NCBI Taxonomy" id="1348612"/>
    <lineage>
        <taxon>Eukaryota</taxon>
        <taxon>Fungi</taxon>
        <taxon>Fungi incertae sedis</taxon>
        <taxon>Mucoromycota</taxon>
        <taxon>Glomeromycotina</taxon>
        <taxon>Glomeromycetes</taxon>
        <taxon>Diversisporales</taxon>
        <taxon>Diversisporaceae</taxon>
        <taxon>Diversispora</taxon>
    </lineage>
</organism>
<evidence type="ECO:0000313" key="1">
    <source>
        <dbReference type="EMBL" id="RHZ60987.1"/>
    </source>
</evidence>
<name>A0A397HDB8_9GLOM</name>
<protein>
    <submittedName>
        <fullName evidence="1">Uncharacterized protein</fullName>
    </submittedName>
</protein>
<comment type="caution">
    <text evidence="1">The sequence shown here is derived from an EMBL/GenBank/DDBJ whole genome shotgun (WGS) entry which is preliminary data.</text>
</comment>
<proteinExistence type="predicted"/>
<gene>
    <name evidence="1" type="ORF">Glove_350g113</name>
</gene>